<dbReference type="OrthoDB" id="977776at2"/>
<accession>A0A3L9YFE4</accession>
<feature type="chain" id="PRO_5018209622" evidence="2">
    <location>
        <begin position="21"/>
        <end position="346"/>
    </location>
</feature>
<dbReference type="InterPro" id="IPR026444">
    <property type="entry name" value="Secre_tail"/>
</dbReference>
<keyword evidence="5" id="KW-1185">Reference proteome</keyword>
<evidence type="ECO:0000256" key="1">
    <source>
        <dbReference type="ARBA" id="ARBA00022729"/>
    </source>
</evidence>
<organism evidence="4 5">
    <name type="scientific">Ulvibacter antarcticus</name>
    <dbReference type="NCBI Taxonomy" id="442714"/>
    <lineage>
        <taxon>Bacteria</taxon>
        <taxon>Pseudomonadati</taxon>
        <taxon>Bacteroidota</taxon>
        <taxon>Flavobacteriia</taxon>
        <taxon>Flavobacteriales</taxon>
        <taxon>Flavobacteriaceae</taxon>
        <taxon>Ulvibacter</taxon>
    </lineage>
</organism>
<dbReference type="SUPFAM" id="SSF75011">
    <property type="entry name" value="3-carboxy-cis,cis-mucoante lactonizing enzyme"/>
    <property type="match status" value="1"/>
</dbReference>
<evidence type="ECO:0000313" key="4">
    <source>
        <dbReference type="EMBL" id="RMA58080.1"/>
    </source>
</evidence>
<evidence type="ECO:0000259" key="3">
    <source>
        <dbReference type="Pfam" id="PF18962"/>
    </source>
</evidence>
<sequence>MKLKITILLLFITFSFYSQTVTTIYNESFNSTGLALNDDKLFVANPFDGRIQVLDWTENNPIATTFIDDIDIVQGIAINGEYLYAAINSNNPANDKIIRLNINDPNPTVDNYIVVENPDGIVFNGSDMYVNSQEKIFHIDTNNSNPIPIEIINDLDTFGTIGLAIAQNHLYITENSQIVKYELSNPIREIVISDLDGLTGIVKFTDDKMLFTSYSPNSIYELDLNSESYTSLFPTNLVSSWDIVYVDDYIFVSDFEGGQVNKIDVSALFVESFQNENISLYPNPTNNFLKIQNFKDVKNAIIYTVLGQRVAELEINENSIIDVQNLEHGIYLLKIDELEAVKFVKE</sequence>
<feature type="domain" description="Secretion system C-terminal sorting" evidence="3">
    <location>
        <begin position="280"/>
        <end position="339"/>
    </location>
</feature>
<dbReference type="RefSeq" id="WP_121908414.1">
    <property type="nucleotide sequence ID" value="NZ_REFC01000014.1"/>
</dbReference>
<evidence type="ECO:0000313" key="5">
    <source>
        <dbReference type="Proteomes" id="UP000271339"/>
    </source>
</evidence>
<evidence type="ECO:0000256" key="2">
    <source>
        <dbReference type="SAM" id="SignalP"/>
    </source>
</evidence>
<dbReference type="Gene3D" id="2.130.10.10">
    <property type="entry name" value="YVTN repeat-like/Quinoprotein amine dehydrogenase"/>
    <property type="match status" value="1"/>
</dbReference>
<feature type="signal peptide" evidence="2">
    <location>
        <begin position="1"/>
        <end position="20"/>
    </location>
</feature>
<protein>
    <submittedName>
        <fullName evidence="4">Putative secreted protein (Por secretion system target)</fullName>
    </submittedName>
</protein>
<proteinExistence type="predicted"/>
<dbReference type="Pfam" id="PF18962">
    <property type="entry name" value="Por_Secre_tail"/>
    <property type="match status" value="1"/>
</dbReference>
<dbReference type="Proteomes" id="UP000271339">
    <property type="component" value="Unassembled WGS sequence"/>
</dbReference>
<gene>
    <name evidence="4" type="ORF">BXY75_2888</name>
</gene>
<name>A0A3L9YFE4_9FLAO</name>
<keyword evidence="1 2" id="KW-0732">Signal</keyword>
<comment type="caution">
    <text evidence="4">The sequence shown here is derived from an EMBL/GenBank/DDBJ whole genome shotgun (WGS) entry which is preliminary data.</text>
</comment>
<dbReference type="NCBIfam" id="TIGR04183">
    <property type="entry name" value="Por_Secre_tail"/>
    <property type="match status" value="1"/>
</dbReference>
<reference evidence="4 5" key="1">
    <citation type="submission" date="2018-10" db="EMBL/GenBank/DDBJ databases">
        <title>Genomic Encyclopedia of Archaeal and Bacterial Type Strains, Phase II (KMG-II): from individual species to whole genera.</title>
        <authorList>
            <person name="Goeker M."/>
        </authorList>
    </citation>
    <scope>NUCLEOTIDE SEQUENCE [LARGE SCALE GENOMIC DNA]</scope>
    <source>
        <strain evidence="4 5">DSM 23424</strain>
    </source>
</reference>
<dbReference type="AlphaFoldDB" id="A0A3L9YFE4"/>
<dbReference type="EMBL" id="REFC01000014">
    <property type="protein sequence ID" value="RMA58080.1"/>
    <property type="molecule type" value="Genomic_DNA"/>
</dbReference>
<dbReference type="InterPro" id="IPR015943">
    <property type="entry name" value="WD40/YVTN_repeat-like_dom_sf"/>
</dbReference>